<reference evidence="1 2" key="1">
    <citation type="submission" date="2024-02" db="EMBL/GenBank/DDBJ databases">
        <authorList>
            <person name="Chen Y."/>
            <person name="Shah S."/>
            <person name="Dougan E. K."/>
            <person name="Thang M."/>
            <person name="Chan C."/>
        </authorList>
    </citation>
    <scope>NUCLEOTIDE SEQUENCE [LARGE SCALE GENOMIC DNA]</scope>
</reference>
<keyword evidence="2" id="KW-1185">Reference proteome</keyword>
<evidence type="ECO:0000313" key="2">
    <source>
        <dbReference type="Proteomes" id="UP001642484"/>
    </source>
</evidence>
<evidence type="ECO:0000313" key="1">
    <source>
        <dbReference type="EMBL" id="CAK9023041.1"/>
    </source>
</evidence>
<dbReference type="EMBL" id="CAXAMN010007825">
    <property type="protein sequence ID" value="CAK9023041.1"/>
    <property type="molecule type" value="Genomic_DNA"/>
</dbReference>
<dbReference type="PANTHER" id="PTHR32205">
    <property type="entry name" value="ARCHAEMETZINCIN-2-RELATED"/>
    <property type="match status" value="1"/>
</dbReference>
<organism evidence="1 2">
    <name type="scientific">Durusdinium trenchii</name>
    <dbReference type="NCBI Taxonomy" id="1381693"/>
    <lineage>
        <taxon>Eukaryota</taxon>
        <taxon>Sar</taxon>
        <taxon>Alveolata</taxon>
        <taxon>Dinophyceae</taxon>
        <taxon>Suessiales</taxon>
        <taxon>Symbiodiniaceae</taxon>
        <taxon>Durusdinium</taxon>
    </lineage>
</organism>
<dbReference type="PANTHER" id="PTHR32205:SF4">
    <property type="entry name" value="ARCHAEMETZINCIN-1"/>
    <property type="match status" value="1"/>
</dbReference>
<protein>
    <submittedName>
        <fullName evidence="1">Uncharacterized protein</fullName>
    </submittedName>
</protein>
<dbReference type="InterPro" id="IPR052009">
    <property type="entry name" value="Archaemetzincin"/>
</dbReference>
<sequence>MDEDPEDPWSLVRLALGSLAGESWRLKQAFREMSKAWRLRTPRSTWWKEYQQTQTFDQFKCAVPFRPNTVSSIQVAIVGDEELVARQMSLEQILKHVEVFMGFKVIQRGGLENPMPRMRLSAAGQRTSVDGVPQIGAHYVLAFLQGFVDPRAACTLAITPVDLYPPQHYDYVTGMTDPGDRLGLYSSARYFASHHEDGSSDTGTLELGVSTSTAMVRSRRLELSKAFAKLLCRESLKLCGAQECSLLYCLMNPLPETDGHVPEAIAQLPFSLCCICLRKLQWLSQVDLLDRYSRIPPIINSWFFEETQWLWERMVQVGMPTAVCLSTPDPTGLKFKFGVPKRGQKQDREDAAT</sequence>
<comment type="caution">
    <text evidence="1">The sequence shown here is derived from an EMBL/GenBank/DDBJ whole genome shotgun (WGS) entry which is preliminary data.</text>
</comment>
<dbReference type="InterPro" id="IPR024079">
    <property type="entry name" value="MetalloPept_cat_dom_sf"/>
</dbReference>
<name>A0ABP0K8B5_9DINO</name>
<dbReference type="Gene3D" id="3.40.390.10">
    <property type="entry name" value="Collagenase (Catalytic Domain)"/>
    <property type="match status" value="1"/>
</dbReference>
<accession>A0ABP0K8B5</accession>
<proteinExistence type="predicted"/>
<dbReference type="Proteomes" id="UP001642484">
    <property type="component" value="Unassembled WGS sequence"/>
</dbReference>
<gene>
    <name evidence="1" type="ORF">CCMP2556_LOCUS15085</name>
</gene>